<dbReference type="SMART" id="SM00232">
    <property type="entry name" value="JAB_MPN"/>
    <property type="match status" value="1"/>
</dbReference>
<evidence type="ECO:0000259" key="6">
    <source>
        <dbReference type="PROSITE" id="PS50249"/>
    </source>
</evidence>
<dbReference type="OrthoDB" id="9802958at2"/>
<dbReference type="EMBL" id="SIHO01000001">
    <property type="protein sequence ID" value="TFU05909.1"/>
    <property type="molecule type" value="Genomic_DNA"/>
</dbReference>
<evidence type="ECO:0000313" key="8">
    <source>
        <dbReference type="Proteomes" id="UP000297737"/>
    </source>
</evidence>
<keyword evidence="8" id="KW-1185">Reference proteome</keyword>
<evidence type="ECO:0000256" key="2">
    <source>
        <dbReference type="ARBA" id="ARBA00022723"/>
    </source>
</evidence>
<protein>
    <submittedName>
        <fullName evidence="7">M67 family peptidase</fullName>
    </submittedName>
</protein>
<dbReference type="PROSITE" id="PS50249">
    <property type="entry name" value="MPN"/>
    <property type="match status" value="1"/>
</dbReference>
<keyword evidence="1" id="KW-0645">Protease</keyword>
<dbReference type="CDD" id="cd08070">
    <property type="entry name" value="MPN_like"/>
    <property type="match status" value="1"/>
</dbReference>
<keyword evidence="4" id="KW-0862">Zinc</keyword>
<evidence type="ECO:0000256" key="1">
    <source>
        <dbReference type="ARBA" id="ARBA00022670"/>
    </source>
</evidence>
<organism evidence="7 8">
    <name type="scientific">Glacieibacterium arshaanense</name>
    <dbReference type="NCBI Taxonomy" id="2511025"/>
    <lineage>
        <taxon>Bacteria</taxon>
        <taxon>Pseudomonadati</taxon>
        <taxon>Pseudomonadota</taxon>
        <taxon>Alphaproteobacteria</taxon>
        <taxon>Sphingomonadales</taxon>
        <taxon>Sphingosinicellaceae</taxon>
        <taxon>Glacieibacterium</taxon>
    </lineage>
</organism>
<dbReference type="InterPro" id="IPR028090">
    <property type="entry name" value="JAB_dom_prok"/>
</dbReference>
<dbReference type="GO" id="GO:0006508">
    <property type="term" value="P:proteolysis"/>
    <property type="evidence" value="ECO:0007669"/>
    <property type="project" value="UniProtKB-KW"/>
</dbReference>
<comment type="caution">
    <text evidence="7">The sequence shown here is derived from an EMBL/GenBank/DDBJ whole genome shotgun (WGS) entry which is preliminary data.</text>
</comment>
<dbReference type="SUPFAM" id="SSF102712">
    <property type="entry name" value="JAB1/MPN domain"/>
    <property type="match status" value="1"/>
</dbReference>
<gene>
    <name evidence="7" type="ORF">EUV02_02475</name>
</gene>
<dbReference type="Proteomes" id="UP000297737">
    <property type="component" value="Unassembled WGS sequence"/>
</dbReference>
<dbReference type="Pfam" id="PF14464">
    <property type="entry name" value="Prok-JAB"/>
    <property type="match status" value="1"/>
</dbReference>
<feature type="domain" description="MPN" evidence="6">
    <location>
        <begin position="8"/>
        <end position="137"/>
    </location>
</feature>
<dbReference type="PANTHER" id="PTHR34858:SF1">
    <property type="entry name" value="CYSO-CYSTEINE PEPTIDASE"/>
    <property type="match status" value="1"/>
</dbReference>
<keyword evidence="2" id="KW-0479">Metal-binding</keyword>
<sequence length="139" mass="14436">MNGQIASCTIATVALESMQAHARSAAPLEACGLLLGHAGSIRAAISTKNVAPHPERSFEIDPAALLREHREARGHGEAVIGHYHSHPNGSLEPSKTDAARAVEDGQLWIIVSAAGVCAWQAVAGGALHGRFAPVELVVV</sequence>
<accession>A0A4Y9ERV6</accession>
<name>A0A4Y9ERV6_9SPHN</name>
<keyword evidence="5" id="KW-0482">Metalloprotease</keyword>
<evidence type="ECO:0000256" key="3">
    <source>
        <dbReference type="ARBA" id="ARBA00022801"/>
    </source>
</evidence>
<dbReference type="RefSeq" id="WP_135244633.1">
    <property type="nucleotide sequence ID" value="NZ_SIHO01000001.1"/>
</dbReference>
<dbReference type="PANTHER" id="PTHR34858">
    <property type="entry name" value="CYSO-CYSTEINE PEPTIDASE"/>
    <property type="match status" value="1"/>
</dbReference>
<reference evidence="7 8" key="1">
    <citation type="submission" date="2019-02" db="EMBL/GenBank/DDBJ databases">
        <title>Polymorphobacter sp. isolated from the lake at the Tibet of China.</title>
        <authorList>
            <person name="Li A."/>
        </authorList>
    </citation>
    <scope>NUCLEOTIDE SEQUENCE [LARGE SCALE GENOMIC DNA]</scope>
    <source>
        <strain evidence="7 8">DJ1R-1</strain>
    </source>
</reference>
<dbReference type="Gene3D" id="3.40.140.10">
    <property type="entry name" value="Cytidine Deaminase, domain 2"/>
    <property type="match status" value="1"/>
</dbReference>
<dbReference type="GO" id="GO:0008270">
    <property type="term" value="F:zinc ion binding"/>
    <property type="evidence" value="ECO:0007669"/>
    <property type="project" value="TreeGrafter"/>
</dbReference>
<evidence type="ECO:0000256" key="5">
    <source>
        <dbReference type="ARBA" id="ARBA00023049"/>
    </source>
</evidence>
<dbReference type="InterPro" id="IPR000555">
    <property type="entry name" value="JAMM/MPN+_dom"/>
</dbReference>
<dbReference type="GO" id="GO:0008235">
    <property type="term" value="F:metalloexopeptidase activity"/>
    <property type="evidence" value="ECO:0007669"/>
    <property type="project" value="TreeGrafter"/>
</dbReference>
<proteinExistence type="predicted"/>
<evidence type="ECO:0000256" key="4">
    <source>
        <dbReference type="ARBA" id="ARBA00022833"/>
    </source>
</evidence>
<evidence type="ECO:0000313" key="7">
    <source>
        <dbReference type="EMBL" id="TFU05909.1"/>
    </source>
</evidence>
<dbReference type="AlphaFoldDB" id="A0A4Y9ERV6"/>
<keyword evidence="3" id="KW-0378">Hydrolase</keyword>
<dbReference type="InterPro" id="IPR051929">
    <property type="entry name" value="VirAsm_ModProt"/>
</dbReference>
<dbReference type="InterPro" id="IPR037518">
    <property type="entry name" value="MPN"/>
</dbReference>